<keyword evidence="6 11" id="KW-0732">Signal</keyword>
<evidence type="ECO:0000256" key="11">
    <source>
        <dbReference type="PIRNR" id="PIRNR036767"/>
    </source>
</evidence>
<feature type="signal peptide" evidence="11">
    <location>
        <begin position="1"/>
        <end position="24"/>
    </location>
</feature>
<evidence type="ECO:0000313" key="14">
    <source>
        <dbReference type="Proteomes" id="UP000694865"/>
    </source>
</evidence>
<dbReference type="SUPFAM" id="SSF56300">
    <property type="entry name" value="Metallo-dependent phosphatases"/>
    <property type="match status" value="1"/>
</dbReference>
<dbReference type="InterPro" id="IPR017064">
    <property type="entry name" value="ASM-like_Pdiesterase_prd"/>
</dbReference>
<keyword evidence="7 11" id="KW-0378">Hydrolase</keyword>
<evidence type="ECO:0000256" key="7">
    <source>
        <dbReference type="ARBA" id="ARBA00022801"/>
    </source>
</evidence>
<dbReference type="Proteomes" id="UP000694865">
    <property type="component" value="Unplaced"/>
</dbReference>
<keyword evidence="9" id="KW-1015">Disulfide bond</keyword>
<accession>A0ABM0GMU4</accession>
<dbReference type="Pfam" id="PF19272">
    <property type="entry name" value="ASMase_C"/>
    <property type="match status" value="1"/>
</dbReference>
<keyword evidence="14" id="KW-1185">Reference proteome</keyword>
<evidence type="ECO:0000256" key="4">
    <source>
        <dbReference type="ARBA" id="ARBA00022525"/>
    </source>
</evidence>
<dbReference type="RefSeq" id="XP_002733390.1">
    <property type="nucleotide sequence ID" value="XM_002733344.2"/>
</dbReference>
<evidence type="ECO:0000256" key="2">
    <source>
        <dbReference type="ARBA" id="ARBA00004613"/>
    </source>
</evidence>
<sequence>MYVGAQSGIYAVLLFVYLSTHIRAQTVAMEDVGYFWHVADFHYDYQYSMRGDPTYYCHYWNETTAKDLGYYGDYECDSPMSLVVSAVQAMKANKPDVDFIVWTGDDAPHVPDAMVGEELMIEIIANLTQVITDIFPDTRVYPAIANHDYDPSNQLPVQTSRQYNAIADAWSGWLNHDSDAVASLRKAAYYTTVMENDVRLIVPNTNLYYTSNKVTAGMPDPAGQFDWMENTLEEAKRNNQLVWILAHIPPGHPERSHSSPWFYEEFNERYIDIISQYADIIIGQFYAHHHTDHFKVLYNDNGEPISSMLLAPAVVPWRNKYVYNAEFGANNPAVRLFKYQRSTGKLLDIMQYIMNLSEANQNNSPEWVLEYTATEAYSIDDVTTESLHELAESFKPENSENFEKYNLYCSASYDVTPCDETCKQMQMCAITNIRVSDYDACMESTTSASSRASFNTITLFITSFWFVVTIS</sequence>
<organism evidence="14 15">
    <name type="scientific">Saccoglossus kowalevskii</name>
    <name type="common">Acorn worm</name>
    <dbReference type="NCBI Taxonomy" id="10224"/>
    <lineage>
        <taxon>Eukaryota</taxon>
        <taxon>Metazoa</taxon>
        <taxon>Hemichordata</taxon>
        <taxon>Enteropneusta</taxon>
        <taxon>Harrimaniidae</taxon>
        <taxon>Saccoglossus</taxon>
    </lineage>
</organism>
<dbReference type="InterPro" id="IPR045473">
    <property type="entry name" value="ASM_C"/>
</dbReference>
<evidence type="ECO:0000256" key="5">
    <source>
        <dbReference type="ARBA" id="ARBA00022723"/>
    </source>
</evidence>
<evidence type="ECO:0000256" key="3">
    <source>
        <dbReference type="ARBA" id="ARBA00008234"/>
    </source>
</evidence>
<dbReference type="InterPro" id="IPR041805">
    <property type="entry name" value="ASMase/PPN1_MPP"/>
</dbReference>
<dbReference type="InterPro" id="IPR029052">
    <property type="entry name" value="Metallo-depent_PP-like"/>
</dbReference>
<evidence type="ECO:0000256" key="1">
    <source>
        <dbReference type="ARBA" id="ARBA00001947"/>
    </source>
</evidence>
<evidence type="ECO:0000259" key="13">
    <source>
        <dbReference type="Pfam" id="PF19272"/>
    </source>
</evidence>
<keyword evidence="8 11" id="KW-0862">Zinc</keyword>
<dbReference type="Gene3D" id="3.60.21.10">
    <property type="match status" value="1"/>
</dbReference>
<dbReference type="CDD" id="cd00842">
    <property type="entry name" value="MPP_ASMase"/>
    <property type="match status" value="1"/>
</dbReference>
<feature type="chain" id="PRO_5045015457" description="Sphingomyelinase phosphodiesterase" evidence="11">
    <location>
        <begin position="25"/>
        <end position="471"/>
    </location>
</feature>
<name>A0ABM0GMU4_SACKO</name>
<evidence type="ECO:0000313" key="15">
    <source>
        <dbReference type="RefSeq" id="XP_002733390.1"/>
    </source>
</evidence>
<dbReference type="PIRSF" id="PIRSF036767">
    <property type="entry name" value="ASM-like_PDE"/>
    <property type="match status" value="1"/>
</dbReference>
<dbReference type="PANTHER" id="PTHR10340:SF57">
    <property type="entry name" value="METALLOPHOS DOMAIN-CONTAINING PROTEIN"/>
    <property type="match status" value="1"/>
</dbReference>
<evidence type="ECO:0000256" key="6">
    <source>
        <dbReference type="ARBA" id="ARBA00022729"/>
    </source>
</evidence>
<reference evidence="15" key="1">
    <citation type="submission" date="2025-08" db="UniProtKB">
        <authorList>
            <consortium name="RefSeq"/>
        </authorList>
    </citation>
    <scope>IDENTIFICATION</scope>
    <source>
        <tissue evidence="15">Testes</tissue>
    </source>
</reference>
<evidence type="ECO:0000256" key="8">
    <source>
        <dbReference type="ARBA" id="ARBA00022833"/>
    </source>
</evidence>
<evidence type="ECO:0000256" key="9">
    <source>
        <dbReference type="ARBA" id="ARBA00023157"/>
    </source>
</evidence>
<evidence type="ECO:0000259" key="12">
    <source>
        <dbReference type="Pfam" id="PF00149"/>
    </source>
</evidence>
<comment type="cofactor">
    <cofactor evidence="1">
        <name>Zn(2+)</name>
        <dbReference type="ChEBI" id="CHEBI:29105"/>
    </cofactor>
</comment>
<dbReference type="GeneID" id="100378213"/>
<evidence type="ECO:0000256" key="10">
    <source>
        <dbReference type="ARBA" id="ARBA00023180"/>
    </source>
</evidence>
<keyword evidence="5 11" id="KW-0479">Metal-binding</keyword>
<keyword evidence="10" id="KW-0325">Glycoprotein</keyword>
<feature type="domain" description="Sphingomyelin phosphodiesterase C-terminal" evidence="13">
    <location>
        <begin position="303"/>
        <end position="445"/>
    </location>
</feature>
<dbReference type="Pfam" id="PF00149">
    <property type="entry name" value="Metallophos"/>
    <property type="match status" value="1"/>
</dbReference>
<feature type="domain" description="Calcineurin-like phosphoesterase" evidence="12">
    <location>
        <begin position="35"/>
        <end position="291"/>
    </location>
</feature>
<gene>
    <name evidence="15" type="primary">LOC100378213</name>
</gene>
<dbReference type="PANTHER" id="PTHR10340">
    <property type="entry name" value="SPHINGOMYELIN PHOSPHODIESTERASE"/>
    <property type="match status" value="1"/>
</dbReference>
<dbReference type="InterPro" id="IPR004843">
    <property type="entry name" value="Calcineurin-like_PHP"/>
</dbReference>
<proteinExistence type="inferred from homology"/>
<comment type="similarity">
    <text evidence="3 11">Belongs to the acid sphingomyelinase family.</text>
</comment>
<keyword evidence="4 11" id="KW-0964">Secreted</keyword>
<protein>
    <recommendedName>
        <fullName evidence="11">Sphingomyelinase phosphodiesterase</fullName>
    </recommendedName>
</protein>
<comment type="subcellular location">
    <subcellularLocation>
        <location evidence="2">Secreted</location>
    </subcellularLocation>
</comment>